<dbReference type="OrthoDB" id="1720422at2759"/>
<evidence type="ECO:0000259" key="3">
    <source>
        <dbReference type="Pfam" id="PF00248"/>
    </source>
</evidence>
<evidence type="ECO:0000313" key="5">
    <source>
        <dbReference type="Proteomes" id="UP000620124"/>
    </source>
</evidence>
<name>A0A8H7D403_9AGAR</name>
<protein>
    <submittedName>
        <fullName evidence="4">Aldo-ket-red domain-containing protein</fullName>
    </submittedName>
</protein>
<evidence type="ECO:0000256" key="2">
    <source>
        <dbReference type="ARBA" id="ARBA00023002"/>
    </source>
</evidence>
<comment type="caution">
    <text evidence="4">The sequence shown here is derived from an EMBL/GenBank/DDBJ whole genome shotgun (WGS) entry which is preliminary data.</text>
</comment>
<dbReference type="SUPFAM" id="SSF51430">
    <property type="entry name" value="NAD(P)-linked oxidoreductase"/>
    <property type="match status" value="1"/>
</dbReference>
<dbReference type="InterPro" id="IPR036812">
    <property type="entry name" value="NAD(P)_OxRdtase_dom_sf"/>
</dbReference>
<reference evidence="4" key="1">
    <citation type="submission" date="2020-05" db="EMBL/GenBank/DDBJ databases">
        <title>Mycena genomes resolve the evolution of fungal bioluminescence.</title>
        <authorList>
            <person name="Tsai I.J."/>
        </authorList>
    </citation>
    <scope>NUCLEOTIDE SEQUENCE</scope>
    <source>
        <strain evidence="4">CCC161011</strain>
    </source>
</reference>
<dbReference type="PANTHER" id="PTHR43364:SF9">
    <property type="entry name" value="OXIDOREDUCTASE"/>
    <property type="match status" value="1"/>
</dbReference>
<organism evidence="4 5">
    <name type="scientific">Mycena venus</name>
    <dbReference type="NCBI Taxonomy" id="2733690"/>
    <lineage>
        <taxon>Eukaryota</taxon>
        <taxon>Fungi</taxon>
        <taxon>Dikarya</taxon>
        <taxon>Basidiomycota</taxon>
        <taxon>Agaricomycotina</taxon>
        <taxon>Agaricomycetes</taxon>
        <taxon>Agaricomycetidae</taxon>
        <taxon>Agaricales</taxon>
        <taxon>Marasmiineae</taxon>
        <taxon>Mycenaceae</taxon>
        <taxon>Mycena</taxon>
    </lineage>
</organism>
<feature type="domain" description="NADP-dependent oxidoreductase" evidence="3">
    <location>
        <begin position="22"/>
        <end position="349"/>
    </location>
</feature>
<dbReference type="FunFam" id="3.20.20.100:FF:000004">
    <property type="entry name" value="Oxidoreductase, aldo/keto reductase"/>
    <property type="match status" value="1"/>
</dbReference>
<keyword evidence="5" id="KW-1185">Reference proteome</keyword>
<dbReference type="AlphaFoldDB" id="A0A8H7D403"/>
<keyword evidence="1" id="KW-0521">NADP</keyword>
<dbReference type="EMBL" id="JACAZI010000006">
    <property type="protein sequence ID" value="KAF7358151.1"/>
    <property type="molecule type" value="Genomic_DNA"/>
</dbReference>
<dbReference type="Pfam" id="PF00248">
    <property type="entry name" value="Aldo_ket_red"/>
    <property type="match status" value="1"/>
</dbReference>
<evidence type="ECO:0000256" key="1">
    <source>
        <dbReference type="ARBA" id="ARBA00022857"/>
    </source>
</evidence>
<dbReference type="Gene3D" id="3.20.20.100">
    <property type="entry name" value="NADP-dependent oxidoreductase domain"/>
    <property type="match status" value="1"/>
</dbReference>
<proteinExistence type="predicted"/>
<dbReference type="InterPro" id="IPR050523">
    <property type="entry name" value="AKR_Detox_Biosynth"/>
</dbReference>
<dbReference type="GO" id="GO:0016491">
    <property type="term" value="F:oxidoreductase activity"/>
    <property type="evidence" value="ECO:0007669"/>
    <property type="project" value="UniProtKB-KW"/>
</dbReference>
<sequence>MSSPSATYKRLGSAGLRVSVPIIGCMSFGSSKSRAWVLDEEPSHEVLKAAWDRGLNTWDTANVYCNGESEKVIGTFLKKYNIPRHKIIIATKAHGLVTDDIALYSFQHPELKEQRDYVNQDGLSRAGIFNAVDASLKRLGIDYIDLLQIHRFDPNTPIEETMRALHDLVLSGKVRYLGASSMRTWRFSEMNHIAEKNGWTKFVSMQNEYSLLYREEVGFVGQSAFSTSLPSWQEREMIPYCKAHGIGIIPWGPLAAGALARPLGVETARSNAAKGTVFESKYSDADKVIIGRVEELAKKKGCTMSQIALAWVQMKIDSPIVGISSVERLDQSIVKDVELTAEEVKYLEEPYVPKAVRGHVY</sequence>
<evidence type="ECO:0000313" key="4">
    <source>
        <dbReference type="EMBL" id="KAF7358151.1"/>
    </source>
</evidence>
<dbReference type="Proteomes" id="UP000620124">
    <property type="component" value="Unassembled WGS sequence"/>
</dbReference>
<gene>
    <name evidence="4" type="ORF">MVEN_00863300</name>
</gene>
<dbReference type="GO" id="GO:0005829">
    <property type="term" value="C:cytosol"/>
    <property type="evidence" value="ECO:0007669"/>
    <property type="project" value="UniProtKB-ARBA"/>
</dbReference>
<keyword evidence="2" id="KW-0560">Oxidoreductase</keyword>
<dbReference type="CDD" id="cd19079">
    <property type="entry name" value="AKR_EcYajO-like"/>
    <property type="match status" value="1"/>
</dbReference>
<dbReference type="PANTHER" id="PTHR43364">
    <property type="entry name" value="NADH-SPECIFIC METHYLGLYOXAL REDUCTASE-RELATED"/>
    <property type="match status" value="1"/>
</dbReference>
<accession>A0A8H7D403</accession>
<dbReference type="InterPro" id="IPR023210">
    <property type="entry name" value="NADP_OxRdtase_dom"/>
</dbReference>